<protein>
    <recommendedName>
        <fullName evidence="11">Molybdopterin molybdenumtransferase</fullName>
        <ecNumber evidence="11">2.10.1.1</ecNumber>
    </recommendedName>
</protein>
<evidence type="ECO:0000256" key="6">
    <source>
        <dbReference type="ARBA" id="ARBA00022679"/>
    </source>
</evidence>
<dbReference type="InterPro" id="IPR005111">
    <property type="entry name" value="MoeA_C_domain_IV"/>
</dbReference>
<dbReference type="Gene3D" id="2.40.340.10">
    <property type="entry name" value="MoeA, C-terminal, domain IV"/>
    <property type="match status" value="1"/>
</dbReference>
<dbReference type="SUPFAM" id="SSF63867">
    <property type="entry name" value="MoeA C-terminal domain-like"/>
    <property type="match status" value="1"/>
</dbReference>
<keyword evidence="5 11" id="KW-0500">Molybdenum</keyword>
<keyword evidence="9 11" id="KW-0501">Molybdenum cofactor biosynthesis</keyword>
<name>A0AAN0RIX2_9RHOB</name>
<dbReference type="FunFam" id="3.40.980.10:FF:000004">
    <property type="entry name" value="Molybdopterin molybdenumtransferase"/>
    <property type="match status" value="1"/>
</dbReference>
<dbReference type="EMBL" id="CP003984">
    <property type="protein sequence ID" value="AII87030.1"/>
    <property type="molecule type" value="Genomic_DNA"/>
</dbReference>
<evidence type="ECO:0000256" key="1">
    <source>
        <dbReference type="ARBA" id="ARBA00001946"/>
    </source>
</evidence>
<dbReference type="PANTHER" id="PTHR10192">
    <property type="entry name" value="MOLYBDOPTERIN BIOSYNTHESIS PROTEIN"/>
    <property type="match status" value="1"/>
</dbReference>
<evidence type="ECO:0000313" key="13">
    <source>
        <dbReference type="EMBL" id="AII87030.1"/>
    </source>
</evidence>
<keyword evidence="8 11" id="KW-0460">Magnesium</keyword>
<dbReference type="NCBIfam" id="TIGR00177">
    <property type="entry name" value="molyb_syn"/>
    <property type="match status" value="1"/>
</dbReference>
<comment type="function">
    <text evidence="2 11">Catalyzes the insertion of molybdate into adenylated molybdopterin with the concomitant release of AMP.</text>
</comment>
<dbReference type="KEGG" id="ptp:RCA23_c14910"/>
<dbReference type="Pfam" id="PF03453">
    <property type="entry name" value="MoeA_N"/>
    <property type="match status" value="1"/>
</dbReference>
<comment type="catalytic activity">
    <reaction evidence="10">
        <text>adenylyl-molybdopterin + molybdate = Mo-molybdopterin + AMP + H(+)</text>
        <dbReference type="Rhea" id="RHEA:35047"/>
        <dbReference type="ChEBI" id="CHEBI:15378"/>
        <dbReference type="ChEBI" id="CHEBI:36264"/>
        <dbReference type="ChEBI" id="CHEBI:62727"/>
        <dbReference type="ChEBI" id="CHEBI:71302"/>
        <dbReference type="ChEBI" id="CHEBI:456215"/>
        <dbReference type="EC" id="2.10.1.1"/>
    </reaction>
</comment>
<evidence type="ECO:0000256" key="11">
    <source>
        <dbReference type="RuleBase" id="RU365090"/>
    </source>
</evidence>
<dbReference type="GO" id="GO:0061599">
    <property type="term" value="F:molybdopterin molybdotransferase activity"/>
    <property type="evidence" value="ECO:0007669"/>
    <property type="project" value="UniProtKB-UniRule"/>
</dbReference>
<evidence type="ECO:0000256" key="9">
    <source>
        <dbReference type="ARBA" id="ARBA00023150"/>
    </source>
</evidence>
<dbReference type="InterPro" id="IPR036135">
    <property type="entry name" value="MoeA_linker/N_sf"/>
</dbReference>
<evidence type="ECO:0000259" key="12">
    <source>
        <dbReference type="SMART" id="SM00852"/>
    </source>
</evidence>
<dbReference type="SMART" id="SM00852">
    <property type="entry name" value="MoCF_biosynth"/>
    <property type="match status" value="1"/>
</dbReference>
<dbReference type="Proteomes" id="UP000028680">
    <property type="component" value="Chromosome"/>
</dbReference>
<dbReference type="Gene3D" id="3.40.980.10">
    <property type="entry name" value="MoaB/Mog-like domain"/>
    <property type="match status" value="1"/>
</dbReference>
<dbReference type="NCBIfam" id="NF045515">
    <property type="entry name" value="Glp_gephyrin"/>
    <property type="match status" value="1"/>
</dbReference>
<dbReference type="SUPFAM" id="SSF53218">
    <property type="entry name" value="Molybdenum cofactor biosynthesis proteins"/>
    <property type="match status" value="1"/>
</dbReference>
<evidence type="ECO:0000256" key="8">
    <source>
        <dbReference type="ARBA" id="ARBA00022842"/>
    </source>
</evidence>
<keyword evidence="14" id="KW-1185">Reference proteome</keyword>
<sequence length="391" mass="41058">MISVREALDHILALSDALPSEDIALQYAQGRVLAQTVTANRDQPPFAAAAMDGYAIRATDLAAGAQTWQVIGESAAGHPFSSPVAAGQATRIFTGAPLPQGTDHVLIQENVCAKDGQITLIDGPNDGAHRRPAGGDFTKGHQLRAPRRLSAQDIALLAAMNVPRPNVTRRPKVALIATGDELVQPGDAPRDDQIIASNSYGLAAMLQKAGAEARILPIARDRLGSLAEVFALTRDADLVLTIGGVSVGDYDLVAQAAAEFGLEQSFYKVAMRPGKPLMAGHMGGRAMIGLPGNPVSAMVCGEIFVVPLIEKMLGLPARQRAQQTAPLAHDLPANGAREHYMRATLIDGALHVATRQDSSLLSILSGANALAIAPIQAPAMPKGSEMRYIPL</sequence>
<evidence type="ECO:0000256" key="4">
    <source>
        <dbReference type="ARBA" id="ARBA00010763"/>
    </source>
</evidence>
<organism evidence="13 14">
    <name type="scientific">Planktomarina temperata RCA23</name>
    <dbReference type="NCBI Taxonomy" id="666509"/>
    <lineage>
        <taxon>Bacteria</taxon>
        <taxon>Pseudomonadati</taxon>
        <taxon>Pseudomonadota</taxon>
        <taxon>Alphaproteobacteria</taxon>
        <taxon>Rhodobacterales</taxon>
        <taxon>Paracoccaceae</taxon>
        <taxon>Planktomarina</taxon>
    </lineage>
</organism>
<evidence type="ECO:0000256" key="7">
    <source>
        <dbReference type="ARBA" id="ARBA00022723"/>
    </source>
</evidence>
<dbReference type="InterPro" id="IPR005110">
    <property type="entry name" value="MoeA_linker/N"/>
</dbReference>
<evidence type="ECO:0000256" key="10">
    <source>
        <dbReference type="ARBA" id="ARBA00047317"/>
    </source>
</evidence>
<keyword evidence="7 11" id="KW-0479">Metal-binding</keyword>
<dbReference type="Gene3D" id="3.90.105.10">
    <property type="entry name" value="Molybdopterin biosynthesis moea protein, domain 2"/>
    <property type="match status" value="1"/>
</dbReference>
<dbReference type="GO" id="GO:0006777">
    <property type="term" value="P:Mo-molybdopterin cofactor biosynthetic process"/>
    <property type="evidence" value="ECO:0007669"/>
    <property type="project" value="UniProtKB-UniRule"/>
</dbReference>
<dbReference type="InterPro" id="IPR036688">
    <property type="entry name" value="MoeA_C_domain_IV_sf"/>
</dbReference>
<dbReference type="InterPro" id="IPR038987">
    <property type="entry name" value="MoeA-like"/>
</dbReference>
<feature type="domain" description="MoaB/Mog" evidence="12">
    <location>
        <begin position="174"/>
        <end position="311"/>
    </location>
</feature>
<dbReference type="InterPro" id="IPR001453">
    <property type="entry name" value="MoaB/Mog_dom"/>
</dbReference>
<dbReference type="AlphaFoldDB" id="A0AAN0RIX2"/>
<dbReference type="GO" id="GO:0046872">
    <property type="term" value="F:metal ion binding"/>
    <property type="evidence" value="ECO:0007669"/>
    <property type="project" value="UniProtKB-UniRule"/>
</dbReference>
<dbReference type="SUPFAM" id="SSF63882">
    <property type="entry name" value="MoeA N-terminal region -like"/>
    <property type="match status" value="1"/>
</dbReference>
<evidence type="ECO:0000313" key="14">
    <source>
        <dbReference type="Proteomes" id="UP000028680"/>
    </source>
</evidence>
<dbReference type="CDD" id="cd00887">
    <property type="entry name" value="MoeA"/>
    <property type="match status" value="1"/>
</dbReference>
<dbReference type="InterPro" id="IPR036425">
    <property type="entry name" value="MoaB/Mog-like_dom_sf"/>
</dbReference>
<proteinExistence type="inferred from homology"/>
<dbReference type="GO" id="GO:0005829">
    <property type="term" value="C:cytosol"/>
    <property type="evidence" value="ECO:0007669"/>
    <property type="project" value="TreeGrafter"/>
</dbReference>
<accession>A0AAN0RIX2</accession>
<dbReference type="RefSeq" id="WP_044049805.1">
    <property type="nucleotide sequence ID" value="NZ_CP003984.1"/>
</dbReference>
<evidence type="ECO:0000256" key="5">
    <source>
        <dbReference type="ARBA" id="ARBA00022505"/>
    </source>
</evidence>
<dbReference type="Gene3D" id="2.170.190.11">
    <property type="entry name" value="Molybdopterin biosynthesis moea protein, domain 3"/>
    <property type="match status" value="1"/>
</dbReference>
<gene>
    <name evidence="13" type="primary">moeA2</name>
    <name evidence="13" type="ORF">RCA23_c14910</name>
</gene>
<dbReference type="PANTHER" id="PTHR10192:SF5">
    <property type="entry name" value="GEPHYRIN"/>
    <property type="match status" value="1"/>
</dbReference>
<comment type="cofactor">
    <cofactor evidence="1 11">
        <name>Mg(2+)</name>
        <dbReference type="ChEBI" id="CHEBI:18420"/>
    </cofactor>
</comment>
<comment type="pathway">
    <text evidence="3 11">Cofactor biosynthesis; molybdopterin biosynthesis.</text>
</comment>
<evidence type="ECO:0000256" key="2">
    <source>
        <dbReference type="ARBA" id="ARBA00002901"/>
    </source>
</evidence>
<dbReference type="EC" id="2.10.1.1" evidence="11"/>
<dbReference type="Pfam" id="PF00994">
    <property type="entry name" value="MoCF_biosynth"/>
    <property type="match status" value="1"/>
</dbReference>
<reference evidence="13 14" key="1">
    <citation type="journal article" date="2014" name="ISME J.">
        <title>Adaptation of an abundant Roseobacter RCA organism to pelagic systems revealed by genomic and transcriptomic analyses.</title>
        <authorList>
            <person name="Voget S."/>
            <person name="Wemheuer B."/>
            <person name="Brinkhoff T."/>
            <person name="Vollmers J."/>
            <person name="Dietrich S."/>
            <person name="Giebel H.A."/>
            <person name="Beardsley C."/>
            <person name="Sardemann C."/>
            <person name="Bakenhus I."/>
            <person name="Billerbeck S."/>
            <person name="Daniel R."/>
            <person name="Simon M."/>
        </authorList>
    </citation>
    <scope>NUCLEOTIDE SEQUENCE [LARGE SCALE GENOMIC DNA]</scope>
    <source>
        <strain evidence="13 14">RCA23</strain>
    </source>
</reference>
<evidence type="ECO:0000256" key="3">
    <source>
        <dbReference type="ARBA" id="ARBA00005046"/>
    </source>
</evidence>
<dbReference type="Pfam" id="PF03454">
    <property type="entry name" value="MoeA_C"/>
    <property type="match status" value="1"/>
</dbReference>
<keyword evidence="6 11" id="KW-0808">Transferase</keyword>
<comment type="similarity">
    <text evidence="4 11">Belongs to the MoeA family.</text>
</comment>